<proteinExistence type="predicted"/>
<sequence length="124" mass="13303">LCDYPPTPCVPPETPCVPPETPCVPPETPCVPPETPCVPPETPCVPPETPCVPPETPCVPPETPCSIRCQCFLVPAACSWTYSPLKSSFSSHLGLQRLPHHSHHPHIMTLGGPKPLATTATKVW</sequence>
<reference evidence="3" key="1">
    <citation type="submission" date="2012-01" db="EMBL/GenBank/DDBJ databases">
        <authorList>
            <person name="Walter R."/>
            <person name="Schartl M."/>
            <person name="Warren W."/>
        </authorList>
    </citation>
    <scope>NUCLEOTIDE SEQUENCE [LARGE SCALE GENOMIC DNA]</scope>
    <source>
        <strain evidence="3">JP 163 A</strain>
    </source>
</reference>
<protein>
    <submittedName>
        <fullName evidence="2">Uncharacterized protein</fullName>
    </submittedName>
</protein>
<organism evidence="2 3">
    <name type="scientific">Xiphophorus maculatus</name>
    <name type="common">Southern platyfish</name>
    <name type="synonym">Platypoecilus maculatus</name>
    <dbReference type="NCBI Taxonomy" id="8083"/>
    <lineage>
        <taxon>Eukaryota</taxon>
        <taxon>Metazoa</taxon>
        <taxon>Chordata</taxon>
        <taxon>Craniata</taxon>
        <taxon>Vertebrata</taxon>
        <taxon>Euteleostomi</taxon>
        <taxon>Actinopterygii</taxon>
        <taxon>Neopterygii</taxon>
        <taxon>Teleostei</taxon>
        <taxon>Neoteleostei</taxon>
        <taxon>Acanthomorphata</taxon>
        <taxon>Ovalentaria</taxon>
        <taxon>Atherinomorphae</taxon>
        <taxon>Cyprinodontiformes</taxon>
        <taxon>Poeciliidae</taxon>
        <taxon>Poeciliinae</taxon>
        <taxon>Xiphophorus</taxon>
    </lineage>
</organism>
<reference evidence="3" key="2">
    <citation type="journal article" date="2013" name="Nat. Genet.">
        <title>The genome of the platyfish, Xiphophorus maculatus, provides insights into evolutionary adaptation and several complex traits.</title>
        <authorList>
            <person name="Schartl M."/>
            <person name="Walter R.B."/>
            <person name="Shen Y."/>
            <person name="Garcia T."/>
            <person name="Catchen J."/>
            <person name="Amores A."/>
            <person name="Braasch I."/>
            <person name="Chalopin D."/>
            <person name="Volff J.N."/>
            <person name="Lesch K.P."/>
            <person name="Bisazza A."/>
            <person name="Minx P."/>
            <person name="Hillier L."/>
            <person name="Wilson R.K."/>
            <person name="Fuerstenberg S."/>
            <person name="Boore J."/>
            <person name="Searle S."/>
            <person name="Postlethwait J.H."/>
            <person name="Warren W.C."/>
        </authorList>
    </citation>
    <scope>NUCLEOTIDE SEQUENCE [LARGE SCALE GENOMIC DNA]</scope>
    <source>
        <strain evidence="3">JP 163 A</strain>
    </source>
</reference>
<dbReference type="Ensembl" id="ENSXMAT00000041829.1">
    <property type="protein sequence ID" value="ENSXMAP00000032983.1"/>
    <property type="gene ID" value="ENSXMAG00000029647.1"/>
</dbReference>
<evidence type="ECO:0000313" key="2">
    <source>
        <dbReference type="Ensembl" id="ENSXMAP00000032983.1"/>
    </source>
</evidence>
<evidence type="ECO:0000313" key="3">
    <source>
        <dbReference type="Proteomes" id="UP000002852"/>
    </source>
</evidence>
<dbReference type="AlphaFoldDB" id="A0A3B5QPE7"/>
<dbReference type="OMA" id="CAECAVS"/>
<dbReference type="GeneTree" id="ENSGT00940000176989"/>
<accession>A0A3B5QPE7</accession>
<dbReference type="Proteomes" id="UP000002852">
    <property type="component" value="Unassembled WGS sequence"/>
</dbReference>
<evidence type="ECO:0000256" key="1">
    <source>
        <dbReference type="SAM" id="MobiDB-lite"/>
    </source>
</evidence>
<feature type="region of interest" description="Disordered" evidence="1">
    <location>
        <begin position="105"/>
        <end position="124"/>
    </location>
</feature>
<reference evidence="2" key="3">
    <citation type="submission" date="2025-08" db="UniProtKB">
        <authorList>
            <consortium name="Ensembl"/>
        </authorList>
    </citation>
    <scope>IDENTIFICATION</scope>
    <source>
        <strain evidence="2">JP 163 A</strain>
    </source>
</reference>
<keyword evidence="3" id="KW-1185">Reference proteome</keyword>
<dbReference type="STRING" id="8083.ENSXMAP00000032983"/>
<reference evidence="2" key="4">
    <citation type="submission" date="2025-09" db="UniProtKB">
        <authorList>
            <consortium name="Ensembl"/>
        </authorList>
    </citation>
    <scope>IDENTIFICATION</scope>
    <source>
        <strain evidence="2">JP 163 A</strain>
    </source>
</reference>
<name>A0A3B5QPE7_XIPMA</name>
<dbReference type="InParanoid" id="A0A3B5QPE7"/>